<name>A0A1G6UUB8_9GAMM</name>
<reference evidence="2" key="1">
    <citation type="submission" date="2016-10" db="EMBL/GenBank/DDBJ databases">
        <authorList>
            <person name="Varghese N."/>
            <person name="Submissions S."/>
        </authorList>
    </citation>
    <scope>NUCLEOTIDE SEQUENCE [LARGE SCALE GENOMIC DNA]</scope>
    <source>
        <strain evidence="2">DSM 26382</strain>
    </source>
</reference>
<protein>
    <submittedName>
        <fullName evidence="1">Uncharacterized protein</fullName>
    </submittedName>
</protein>
<accession>A0A1G6UUB8</accession>
<dbReference type="EMBL" id="FMZQ01000016">
    <property type="protein sequence ID" value="SDD44306.1"/>
    <property type="molecule type" value="Genomic_DNA"/>
</dbReference>
<proteinExistence type="predicted"/>
<dbReference type="RefSeq" id="WP_017676873.1">
    <property type="nucleotide sequence ID" value="NZ_FMZQ01000016.1"/>
</dbReference>
<gene>
    <name evidence="1" type="ORF">SAMN05216576_11697</name>
</gene>
<evidence type="ECO:0000313" key="1">
    <source>
        <dbReference type="EMBL" id="SDD44306.1"/>
    </source>
</evidence>
<dbReference type="GeneID" id="83641844"/>
<sequence length="73" mass="8523">MAKPLHLISYILHNQPHSVEVESDREQLTPHQARFYLSALHTFEWPNEFTDVQVTRILHPKKGGSTPAHRVQR</sequence>
<dbReference type="Proteomes" id="UP000199467">
    <property type="component" value="Unassembled WGS sequence"/>
</dbReference>
<keyword evidence="2" id="KW-1185">Reference proteome</keyword>
<dbReference type="AlphaFoldDB" id="A0A1G6UUB8"/>
<evidence type="ECO:0000313" key="2">
    <source>
        <dbReference type="Proteomes" id="UP000199467"/>
    </source>
</evidence>
<organism evidence="1 2">
    <name type="scientific">Ectopseudomonas chengduensis</name>
    <dbReference type="NCBI Taxonomy" id="489632"/>
    <lineage>
        <taxon>Bacteria</taxon>
        <taxon>Pseudomonadati</taxon>
        <taxon>Pseudomonadota</taxon>
        <taxon>Gammaproteobacteria</taxon>
        <taxon>Pseudomonadales</taxon>
        <taxon>Pseudomonadaceae</taxon>
        <taxon>Ectopseudomonas</taxon>
    </lineage>
</organism>